<reference evidence="15" key="1">
    <citation type="submission" date="2016-05" db="EMBL/GenBank/DDBJ databases">
        <authorList>
            <person name="Lavstsen T."/>
            <person name="Jespersen J.S."/>
        </authorList>
    </citation>
    <scope>NUCLEOTIDE SEQUENCE</scope>
    <source>
        <tissue evidence="15">Brain</tissue>
    </source>
</reference>
<evidence type="ECO:0000259" key="14">
    <source>
        <dbReference type="PROSITE" id="PS50850"/>
    </source>
</evidence>
<keyword evidence="7 13" id="KW-1133">Transmembrane helix</keyword>
<dbReference type="FunFam" id="1.20.1250.20:FF:000009">
    <property type="entry name" value="Synaptic vesicle glycoprotein 2A"/>
    <property type="match status" value="1"/>
</dbReference>
<dbReference type="InterPro" id="IPR005828">
    <property type="entry name" value="MFS_sugar_transport-like"/>
</dbReference>
<dbReference type="Gene3D" id="2.160.20.80">
    <property type="entry name" value="E3 ubiquitin-protein ligase SopA"/>
    <property type="match status" value="1"/>
</dbReference>
<evidence type="ECO:0000256" key="10">
    <source>
        <dbReference type="ARBA" id="ARBA00023180"/>
    </source>
</evidence>
<evidence type="ECO:0000256" key="13">
    <source>
        <dbReference type="SAM" id="Phobius"/>
    </source>
</evidence>
<keyword evidence="4" id="KW-0597">Phosphoprotein</keyword>
<dbReference type="FunFam" id="2.160.20.80:FF:000001">
    <property type="entry name" value="Synaptic vesicle glycoprotein 2A"/>
    <property type="match status" value="1"/>
</dbReference>
<feature type="transmembrane region" description="Helical" evidence="13">
    <location>
        <begin position="331"/>
        <end position="350"/>
    </location>
</feature>
<dbReference type="SUPFAM" id="SSF141571">
    <property type="entry name" value="Pentapeptide repeat-like"/>
    <property type="match status" value="1"/>
</dbReference>
<feature type="transmembrane region" description="Helical" evidence="13">
    <location>
        <begin position="258"/>
        <end position="277"/>
    </location>
</feature>
<name>A0A1A8QFY9_9TELE</name>
<proteinExistence type="inferred from homology"/>
<feature type="transmembrane region" description="Helical" evidence="13">
    <location>
        <begin position="289"/>
        <end position="311"/>
    </location>
</feature>
<feature type="domain" description="Major facilitator superfamily (MFS) profile" evidence="14">
    <location>
        <begin position="164"/>
        <end position="732"/>
    </location>
</feature>
<evidence type="ECO:0000256" key="4">
    <source>
        <dbReference type="ARBA" id="ARBA00022553"/>
    </source>
</evidence>
<feature type="compositionally biased region" description="Basic and acidic residues" evidence="12">
    <location>
        <begin position="74"/>
        <end position="90"/>
    </location>
</feature>
<evidence type="ECO:0000256" key="9">
    <source>
        <dbReference type="ARBA" id="ARBA00023136"/>
    </source>
</evidence>
<comment type="subcellular location">
    <subcellularLocation>
        <location evidence="1">Cytoplasmic vesicle</location>
        <location evidence="1">Secretory vesicle</location>
        <location evidence="1">Synaptic vesicle membrane</location>
        <topology evidence="1">Multi-pass membrane protein</topology>
    </subcellularLocation>
</comment>
<feature type="transmembrane region" description="Helical" evidence="13">
    <location>
        <begin position="231"/>
        <end position="252"/>
    </location>
</feature>
<feature type="transmembrane region" description="Helical" evidence="13">
    <location>
        <begin position="645"/>
        <end position="667"/>
    </location>
</feature>
<keyword evidence="3" id="KW-0813">Transport</keyword>
<dbReference type="Gene3D" id="1.20.1250.20">
    <property type="entry name" value="MFS general substrate transporter like domains"/>
    <property type="match status" value="2"/>
</dbReference>
<dbReference type="Pfam" id="PF00083">
    <property type="entry name" value="Sugar_tr"/>
    <property type="match status" value="1"/>
</dbReference>
<evidence type="ECO:0000313" key="15">
    <source>
        <dbReference type="EMBL" id="SBR92248.1"/>
    </source>
</evidence>
<comment type="similarity">
    <text evidence="2">Belongs to the major facilitator superfamily.</text>
</comment>
<gene>
    <name evidence="15" type="primary">SV2B</name>
</gene>
<keyword evidence="11" id="KW-0968">Cytoplasmic vesicle</keyword>
<evidence type="ECO:0000256" key="8">
    <source>
        <dbReference type="ARBA" id="ARBA00023018"/>
    </source>
</evidence>
<keyword evidence="10" id="KW-0325">Glycoprotein</keyword>
<protein>
    <submittedName>
        <fullName evidence="15">Synaptic vesicle glycoprotein 2B</fullName>
    </submittedName>
</protein>
<evidence type="ECO:0000256" key="2">
    <source>
        <dbReference type="ARBA" id="ARBA00008335"/>
    </source>
</evidence>
<dbReference type="PANTHER" id="PTHR23511:SF2">
    <property type="entry name" value="SYNAPTIC VESICLE GLYCOPROTEIN 2B"/>
    <property type="match status" value="1"/>
</dbReference>
<feature type="transmembrane region" description="Helical" evidence="13">
    <location>
        <begin position="620"/>
        <end position="639"/>
    </location>
</feature>
<keyword evidence="9 13" id="KW-0472">Membrane</keyword>
<evidence type="ECO:0000256" key="12">
    <source>
        <dbReference type="SAM" id="MobiDB-lite"/>
    </source>
</evidence>
<dbReference type="GO" id="GO:0030672">
    <property type="term" value="C:synaptic vesicle membrane"/>
    <property type="evidence" value="ECO:0007669"/>
    <property type="project" value="UniProtKB-SubCell"/>
</dbReference>
<dbReference type="Pfam" id="PF23894">
    <property type="entry name" value="LD_SV2"/>
    <property type="match status" value="1"/>
</dbReference>
<feature type="compositionally biased region" description="Basic residues" evidence="12">
    <location>
        <begin position="25"/>
        <end position="34"/>
    </location>
</feature>
<dbReference type="PANTHER" id="PTHR23511">
    <property type="entry name" value="SYNAPTIC VESICLE GLYCOPROTEIN 2"/>
    <property type="match status" value="1"/>
</dbReference>
<dbReference type="SUPFAM" id="SSF103473">
    <property type="entry name" value="MFS general substrate transporter"/>
    <property type="match status" value="2"/>
</dbReference>
<dbReference type="Pfam" id="PF07690">
    <property type="entry name" value="MFS_1"/>
    <property type="match status" value="1"/>
</dbReference>
<evidence type="ECO:0000256" key="6">
    <source>
        <dbReference type="ARBA" id="ARBA00022775"/>
    </source>
</evidence>
<dbReference type="PROSITE" id="PS50850">
    <property type="entry name" value="MFS"/>
    <property type="match status" value="1"/>
</dbReference>
<feature type="transmembrane region" description="Helical" evidence="13">
    <location>
        <begin position="162"/>
        <end position="189"/>
    </location>
</feature>
<dbReference type="GO" id="GO:0007268">
    <property type="term" value="P:chemical synaptic transmission"/>
    <property type="evidence" value="ECO:0007669"/>
    <property type="project" value="InterPro"/>
</dbReference>
<dbReference type="InterPro" id="IPR020846">
    <property type="entry name" value="MFS_dom"/>
</dbReference>
<organism evidence="15">
    <name type="scientific">Nothobranchius rachovii</name>
    <name type="common">bluefin notho</name>
    <dbReference type="NCBI Taxonomy" id="451742"/>
    <lineage>
        <taxon>Eukaryota</taxon>
        <taxon>Metazoa</taxon>
        <taxon>Chordata</taxon>
        <taxon>Craniata</taxon>
        <taxon>Vertebrata</taxon>
        <taxon>Euteleostomi</taxon>
        <taxon>Actinopterygii</taxon>
        <taxon>Neopterygii</taxon>
        <taxon>Teleostei</taxon>
        <taxon>Neoteleostei</taxon>
        <taxon>Acanthomorphata</taxon>
        <taxon>Ovalentaria</taxon>
        <taxon>Atherinomorphae</taxon>
        <taxon>Cyprinodontiformes</taxon>
        <taxon>Nothobranchiidae</taxon>
        <taxon>Nothobranchius</taxon>
    </lineage>
</organism>
<feature type="transmembrane region" description="Helical" evidence="13">
    <location>
        <begin position="591"/>
        <end position="613"/>
    </location>
</feature>
<accession>A0A1A8QFY9</accession>
<dbReference type="AlphaFoldDB" id="A0A1A8QFY9"/>
<dbReference type="InterPro" id="IPR055415">
    <property type="entry name" value="LD_SV2"/>
</dbReference>
<dbReference type="NCBIfam" id="TIGR01299">
    <property type="entry name" value="synapt_SV2"/>
    <property type="match status" value="1"/>
</dbReference>
<dbReference type="GO" id="GO:0043005">
    <property type="term" value="C:neuron projection"/>
    <property type="evidence" value="ECO:0007669"/>
    <property type="project" value="TreeGrafter"/>
</dbReference>
<dbReference type="CDD" id="cd17363">
    <property type="entry name" value="MFS_SV2"/>
    <property type="match status" value="1"/>
</dbReference>
<evidence type="ECO:0000256" key="5">
    <source>
        <dbReference type="ARBA" id="ARBA00022692"/>
    </source>
</evidence>
<dbReference type="EMBL" id="HAEH01011443">
    <property type="protein sequence ID" value="SBR92248.1"/>
    <property type="molecule type" value="Transcribed_RNA"/>
</dbReference>
<reference evidence="15" key="2">
    <citation type="submission" date="2016-06" db="EMBL/GenBank/DDBJ databases">
        <title>The genome of a short-lived fish provides insights into sex chromosome evolution and the genetic control of aging.</title>
        <authorList>
            <person name="Reichwald K."/>
            <person name="Felder M."/>
            <person name="Petzold A."/>
            <person name="Koch P."/>
            <person name="Groth M."/>
            <person name="Platzer M."/>
        </authorList>
    </citation>
    <scope>NUCLEOTIDE SEQUENCE</scope>
    <source>
        <tissue evidence="15">Brain</tissue>
    </source>
</reference>
<dbReference type="InterPro" id="IPR011701">
    <property type="entry name" value="MFS"/>
</dbReference>
<feature type="transmembrane region" description="Helical" evidence="13">
    <location>
        <begin position="679"/>
        <end position="702"/>
    </location>
</feature>
<dbReference type="GO" id="GO:0006836">
    <property type="term" value="P:neurotransmitter transport"/>
    <property type="evidence" value="ECO:0007669"/>
    <property type="project" value="UniProtKB-KW"/>
</dbReference>
<feature type="transmembrane region" description="Helical" evidence="13">
    <location>
        <begin position="201"/>
        <end position="219"/>
    </location>
</feature>
<feature type="compositionally biased region" description="Basic and acidic residues" evidence="12">
    <location>
        <begin position="35"/>
        <end position="53"/>
    </location>
</feature>
<dbReference type="InterPro" id="IPR022308">
    <property type="entry name" value="SV2"/>
</dbReference>
<feature type="transmembrane region" description="Helical" evidence="13">
    <location>
        <begin position="708"/>
        <end position="728"/>
    </location>
</feature>
<evidence type="ECO:0000256" key="7">
    <source>
        <dbReference type="ARBA" id="ARBA00022989"/>
    </source>
</evidence>
<evidence type="ECO:0000256" key="11">
    <source>
        <dbReference type="ARBA" id="ARBA00023329"/>
    </source>
</evidence>
<keyword evidence="8" id="KW-0770">Synapse</keyword>
<evidence type="ECO:0000256" key="3">
    <source>
        <dbReference type="ARBA" id="ARBA00022448"/>
    </source>
</evidence>
<evidence type="ECO:0000256" key="1">
    <source>
        <dbReference type="ARBA" id="ARBA00004644"/>
    </source>
</evidence>
<sequence>MDDDGRYRDSRSDFIRGAKDIAKVAKKQVGKKVGRGMDKMTDEYTRRSYKRFEEEDDDDDYAGMPSNDGGYYRNDSRANDDEGHSDSTEGHDEDDEIYEGEYQGIPRADSGKAGGMDGVAAVEAQQFRDLSAFEGERRKDQEELAQQYETILQECGHGKFQWTLYFVLGLALMADGVEIFVVGFVLPSAEKDMCLSEPNKGMLGLIVYLGMMVGAFVWGGLADRIGRRQTLLISLSINSVFAFFSSFVQGYVSFLFCRLASGVGIGGSIPIVFSYYSEFLAQEKRGEHLSWLCMFWMIGGIYASAMAWAIIPHYGWSFQMGSAYQFHSWRVFVLVCAFPSVAAISALTTMPESPRFYLENGKHDEAWMILKQVHDTNWRAKGQPEKVFTVTHIKAPKTAEDEFIEIQTATGTPVQRWAVRSLRICKLVLRNVASLLSAELRFATLFMALIWFCMAFSYYGLSVWFPDMIKHLQHEEYESRLKTFHGERVENFQFNFSLENQIHREGEYIRDKFVGIEMKSVKFEDSLFEDCLFEDIRSTDTMFENCTIRSTIFYNTDLWKEKFIDCRMENNTFEHNKHGCHLDTTDENDVLVYLVSFLGSLAVLPGNIISALFVEKIGRVRIIGGSMLISAGCSFFLLLSFSQSAIIALQCLFCGVSAAAWNGIEVVTVELYPASKRATAFGVLNALCKLAAVLGSSIFASFVGITKAIPILLSFTALVCGGLVALRLPDTRQKILQ</sequence>
<feature type="transmembrane region" description="Helical" evidence="13">
    <location>
        <begin position="440"/>
        <end position="461"/>
    </location>
</feature>
<feature type="region of interest" description="Disordered" evidence="12">
    <location>
        <begin position="25"/>
        <end position="95"/>
    </location>
</feature>
<dbReference type="FunFam" id="1.20.1250.20:FF:000014">
    <property type="entry name" value="synaptic vesicle glycoprotein 2A"/>
    <property type="match status" value="1"/>
</dbReference>
<keyword evidence="6" id="KW-0532">Neurotransmitter transport</keyword>
<dbReference type="InterPro" id="IPR036259">
    <property type="entry name" value="MFS_trans_sf"/>
</dbReference>
<dbReference type="GO" id="GO:0022857">
    <property type="term" value="F:transmembrane transporter activity"/>
    <property type="evidence" value="ECO:0007669"/>
    <property type="project" value="InterPro"/>
</dbReference>
<keyword evidence="5 13" id="KW-0812">Transmembrane</keyword>